<organism evidence="1 2">
    <name type="scientific">Meridianimarinicoccus aquatilis</name>
    <dbReference type="NCBI Taxonomy" id="2552766"/>
    <lineage>
        <taxon>Bacteria</taxon>
        <taxon>Pseudomonadati</taxon>
        <taxon>Pseudomonadota</taxon>
        <taxon>Alphaproteobacteria</taxon>
        <taxon>Rhodobacterales</taxon>
        <taxon>Paracoccaceae</taxon>
        <taxon>Meridianimarinicoccus</taxon>
    </lineage>
</organism>
<dbReference type="RefSeq" id="WP_133341455.1">
    <property type="nucleotide sequence ID" value="NZ_SMZO01000005.1"/>
</dbReference>
<dbReference type="Proteomes" id="UP000294562">
    <property type="component" value="Unassembled WGS sequence"/>
</dbReference>
<dbReference type="SUPFAM" id="SSF55486">
    <property type="entry name" value="Metalloproteases ('zincins'), catalytic domain"/>
    <property type="match status" value="1"/>
</dbReference>
<dbReference type="EMBL" id="SMZO01000005">
    <property type="protein sequence ID" value="TDL90783.1"/>
    <property type="molecule type" value="Genomic_DNA"/>
</dbReference>
<name>A0A4R6B5H4_9RHOB</name>
<dbReference type="OrthoDB" id="5505577at2"/>
<protein>
    <submittedName>
        <fullName evidence="1">Uncharacterized protein</fullName>
    </submittedName>
</protein>
<dbReference type="AlphaFoldDB" id="A0A4R6B5H4"/>
<keyword evidence="2" id="KW-1185">Reference proteome</keyword>
<evidence type="ECO:0000313" key="2">
    <source>
        <dbReference type="Proteomes" id="UP000294562"/>
    </source>
</evidence>
<evidence type="ECO:0000313" key="1">
    <source>
        <dbReference type="EMBL" id="TDL90783.1"/>
    </source>
</evidence>
<reference evidence="1 2" key="1">
    <citation type="submission" date="2019-03" db="EMBL/GenBank/DDBJ databases">
        <title>Rhodobacteraceae bacterium SM1902, a new member of the family Rhodobacteraceae isolated from Yantai.</title>
        <authorList>
            <person name="Sun Y."/>
        </authorList>
    </citation>
    <scope>NUCLEOTIDE SEQUENCE [LARGE SCALE GENOMIC DNA]</scope>
    <source>
        <strain evidence="1 2">SM1902</strain>
    </source>
</reference>
<accession>A0A4R6B5H4</accession>
<comment type="caution">
    <text evidence="1">The sequence shown here is derived from an EMBL/GenBank/DDBJ whole genome shotgun (WGS) entry which is preliminary data.</text>
</comment>
<proteinExistence type="predicted"/>
<gene>
    <name evidence="1" type="ORF">E2L05_03195</name>
</gene>
<sequence length="236" mass="25626">MSVSLRSLAASCLDVTGDFSVRAGIYGYPHGAINRELRLLSHISNIRGQAINLSVILVAHEPGYGGQFTQANCQRIQAGIDRMREIYAQVGLGVRRIYWSYIPVAQAGGYSTVDGSEATDLTNDWSGDNDGIDVFWVSNVTDAGGWSNSDGPCNKDQDKVRTGAVLEISNSDDFTGILLAHEVGHYLRLRHFTTITNLMGVDSNNDGIGELNSTSTDLTSDQGDRMKDSCFVRNPC</sequence>